<reference evidence="2 3" key="1">
    <citation type="submission" date="2017-02" db="EMBL/GenBank/DDBJ databases">
        <authorList>
            <person name="Peterson S.W."/>
        </authorList>
    </citation>
    <scope>NUCLEOTIDE SEQUENCE [LARGE SCALE GENOMIC DNA]</scope>
    <source>
        <strain evidence="2 3">DSM 15102</strain>
    </source>
</reference>
<protein>
    <submittedName>
        <fullName evidence="2">Rubrerythrin</fullName>
    </submittedName>
</protein>
<name>A0A1T4LG78_9FIRM</name>
<dbReference type="GO" id="GO:0016491">
    <property type="term" value="F:oxidoreductase activity"/>
    <property type="evidence" value="ECO:0007669"/>
    <property type="project" value="InterPro"/>
</dbReference>
<dbReference type="EMBL" id="FUWV01000004">
    <property type="protein sequence ID" value="SJZ53752.1"/>
    <property type="molecule type" value="Genomic_DNA"/>
</dbReference>
<gene>
    <name evidence="2" type="ORF">SAMN02745973_00945</name>
</gene>
<dbReference type="RefSeq" id="WP_087678418.1">
    <property type="nucleotide sequence ID" value="NZ_FUWV01000004.1"/>
</dbReference>
<dbReference type="InterPro" id="IPR009078">
    <property type="entry name" value="Ferritin-like_SF"/>
</dbReference>
<evidence type="ECO:0000313" key="2">
    <source>
        <dbReference type="EMBL" id="SJZ53752.1"/>
    </source>
</evidence>
<evidence type="ECO:0000259" key="1">
    <source>
        <dbReference type="Pfam" id="PF02915"/>
    </source>
</evidence>
<dbReference type="InterPro" id="IPR012347">
    <property type="entry name" value="Ferritin-like"/>
</dbReference>
<dbReference type="Proteomes" id="UP000196365">
    <property type="component" value="Unassembled WGS sequence"/>
</dbReference>
<keyword evidence="3" id="KW-1185">Reference proteome</keyword>
<organism evidence="2 3">
    <name type="scientific">Garciella nitratireducens DSM 15102</name>
    <dbReference type="NCBI Taxonomy" id="1121911"/>
    <lineage>
        <taxon>Bacteria</taxon>
        <taxon>Bacillati</taxon>
        <taxon>Bacillota</taxon>
        <taxon>Clostridia</taxon>
        <taxon>Eubacteriales</taxon>
        <taxon>Eubacteriaceae</taxon>
        <taxon>Garciella</taxon>
    </lineage>
</organism>
<accession>A0A1T4LG78</accession>
<evidence type="ECO:0000313" key="3">
    <source>
        <dbReference type="Proteomes" id="UP000196365"/>
    </source>
</evidence>
<dbReference type="AlphaFoldDB" id="A0A1T4LG78"/>
<feature type="domain" description="Rubrerythrin diiron-binding" evidence="1">
    <location>
        <begin position="5"/>
        <end position="58"/>
    </location>
</feature>
<dbReference type="SUPFAM" id="SSF47240">
    <property type="entry name" value="Ferritin-like"/>
    <property type="match status" value="1"/>
</dbReference>
<dbReference type="OrthoDB" id="1707909at2"/>
<dbReference type="Pfam" id="PF02915">
    <property type="entry name" value="Rubrerythrin"/>
    <property type="match status" value="1"/>
</dbReference>
<dbReference type="GO" id="GO:0046872">
    <property type="term" value="F:metal ion binding"/>
    <property type="evidence" value="ECO:0007669"/>
    <property type="project" value="InterPro"/>
</dbReference>
<proteinExistence type="predicted"/>
<sequence length="59" mass="7124">MQQRDILMKALLDEQEKVRDFEVQSKKIEDPQIQQVFKQIAKDHGYHAKRLQELLGRFQ</sequence>
<dbReference type="InterPro" id="IPR003251">
    <property type="entry name" value="Rr_diiron-bd_dom"/>
</dbReference>
<dbReference type="Gene3D" id="1.20.1260.10">
    <property type="match status" value="1"/>
</dbReference>